<dbReference type="Proteomes" id="UP000033632">
    <property type="component" value="Unassembled WGS sequence"/>
</dbReference>
<keyword evidence="6" id="KW-0997">Cell inner membrane</keyword>
<dbReference type="NCBIfam" id="NF003958">
    <property type="entry name" value="PRK05454.2-1"/>
    <property type="match status" value="1"/>
</dbReference>
<keyword evidence="10 12" id="KW-1133">Transmembrane helix</keyword>
<dbReference type="NCBIfam" id="NF003962">
    <property type="entry name" value="PRK05454.2-5"/>
    <property type="match status" value="1"/>
</dbReference>
<evidence type="ECO:0000256" key="8">
    <source>
        <dbReference type="ARBA" id="ARBA00022679"/>
    </source>
</evidence>
<dbReference type="Pfam" id="PF13632">
    <property type="entry name" value="Glyco_trans_2_3"/>
    <property type="match status" value="1"/>
</dbReference>
<evidence type="ECO:0000313" key="15">
    <source>
        <dbReference type="Proteomes" id="UP000033632"/>
    </source>
</evidence>
<keyword evidence="7" id="KW-0328">Glycosyltransferase</keyword>
<organism evidence="14 15">
    <name type="scientific">Devosia geojensis</name>
    <dbReference type="NCBI Taxonomy" id="443610"/>
    <lineage>
        <taxon>Bacteria</taxon>
        <taxon>Pseudomonadati</taxon>
        <taxon>Pseudomonadota</taxon>
        <taxon>Alphaproteobacteria</taxon>
        <taxon>Hyphomicrobiales</taxon>
        <taxon>Devosiaceae</taxon>
        <taxon>Devosia</taxon>
    </lineage>
</organism>
<evidence type="ECO:0000256" key="3">
    <source>
        <dbReference type="ARBA" id="ARBA00009337"/>
    </source>
</evidence>
<feature type="transmembrane region" description="Helical" evidence="12">
    <location>
        <begin position="43"/>
        <end position="66"/>
    </location>
</feature>
<evidence type="ECO:0000256" key="2">
    <source>
        <dbReference type="ARBA" id="ARBA00005001"/>
    </source>
</evidence>
<dbReference type="Gene3D" id="3.90.550.10">
    <property type="entry name" value="Spore Coat Polysaccharide Biosynthesis Protein SpsA, Chain A"/>
    <property type="match status" value="1"/>
</dbReference>
<feature type="transmembrane region" description="Helical" evidence="12">
    <location>
        <begin position="12"/>
        <end position="31"/>
    </location>
</feature>
<dbReference type="InterPro" id="IPR029044">
    <property type="entry name" value="Nucleotide-diphossugar_trans"/>
</dbReference>
<evidence type="ECO:0000256" key="7">
    <source>
        <dbReference type="ARBA" id="ARBA00022676"/>
    </source>
</evidence>
<keyword evidence="5" id="KW-1003">Cell membrane</keyword>
<feature type="transmembrane region" description="Helical" evidence="12">
    <location>
        <begin position="489"/>
        <end position="507"/>
    </location>
</feature>
<dbReference type="OrthoDB" id="9775281at2"/>
<feature type="transmembrane region" description="Helical" evidence="12">
    <location>
        <begin position="357"/>
        <end position="375"/>
    </location>
</feature>
<evidence type="ECO:0000256" key="5">
    <source>
        <dbReference type="ARBA" id="ARBA00022475"/>
    </source>
</evidence>
<sequence length="577" mass="62923">MNTAAANRAKLLGASAGISLLATWLFIQFSTPGGFNAVDGLRVILVAVSAFWLSWGALLGVAGLFYRPQGTGRVPLTPPLGRCAVVVPIYNEDPVATFSRIAAMSAGLSRLGLHEQFDFVVLSDTNSMDVAAEEVVWFDRLASQAKAQGHFFYRRRENNAGRKSGNIEDFIRRSGAAYTYAVILDADSLMSPETLVLLARRMDADPRLGLLQTVPKIIGARTFFGRAIQFSASYYSSIFARGITLVQGEQGPFWGHNAIVRMAAFAGNCGLPKLSGKPPFGGLILSHDYVEAALLARAGWKVQVDPEIEGSFEEGPENIIEYAKRDRRWCQGNLQHGRLLGAPGLHWWNRFTFLQGIMAYLGSPVWLAFLVGSIISEAMPRTSYITFSQQLTSSIAAWCLVGLITSLLVMPKLLIIAWGAASGENRKFGGTKAVFFSAITEIVFSSLIAPITLLMQSRSVFQVLFGIDGGWPATSRDERSLTLRQSWEASSWIVMAGALVLATAMALAPYLMVWLLPVIIPMGLSPLLIAYSSMVSDGRDGLLLMTAEEYSVAPAIDARDKVRNDWRTAYLEQGARS</sequence>
<keyword evidence="11 12" id="KW-0472">Membrane</keyword>
<comment type="caution">
    <text evidence="14">The sequence shown here is derived from an EMBL/GenBank/DDBJ whole genome shotgun (WGS) entry which is preliminary data.</text>
</comment>
<evidence type="ECO:0000256" key="9">
    <source>
        <dbReference type="ARBA" id="ARBA00022692"/>
    </source>
</evidence>
<dbReference type="InterPro" id="IPR001173">
    <property type="entry name" value="Glyco_trans_2-like"/>
</dbReference>
<dbReference type="PANTHER" id="PTHR43867:SF5">
    <property type="entry name" value="GLUCANS BIOSYNTHESIS GLUCOSYLTRANSFERASE H"/>
    <property type="match status" value="1"/>
</dbReference>
<keyword evidence="15" id="KW-1185">Reference proteome</keyword>
<dbReference type="InterPro" id="IPR050321">
    <property type="entry name" value="Glycosyltr_2/OpgH_subfam"/>
</dbReference>
<dbReference type="PANTHER" id="PTHR43867">
    <property type="entry name" value="CELLULOSE SYNTHASE CATALYTIC SUBUNIT A [UDP-FORMING]"/>
    <property type="match status" value="1"/>
</dbReference>
<dbReference type="RefSeq" id="WP_046108899.1">
    <property type="nucleotide sequence ID" value="NZ_JZEX01000113.1"/>
</dbReference>
<evidence type="ECO:0000256" key="11">
    <source>
        <dbReference type="ARBA" id="ARBA00023136"/>
    </source>
</evidence>
<proteinExistence type="inferred from homology"/>
<protein>
    <recommendedName>
        <fullName evidence="4">Glucans biosynthesis glucosyltransferase H</fullName>
    </recommendedName>
</protein>
<comment type="similarity">
    <text evidence="3">Belongs to the glycosyltransferase 2 family. OpgH subfamily.</text>
</comment>
<evidence type="ECO:0000256" key="4">
    <source>
        <dbReference type="ARBA" id="ARBA00020585"/>
    </source>
</evidence>
<dbReference type="GO" id="GO:0005886">
    <property type="term" value="C:plasma membrane"/>
    <property type="evidence" value="ECO:0007669"/>
    <property type="project" value="UniProtKB-SubCell"/>
</dbReference>
<dbReference type="SUPFAM" id="SSF53448">
    <property type="entry name" value="Nucleotide-diphospho-sugar transferases"/>
    <property type="match status" value="1"/>
</dbReference>
<dbReference type="STRING" id="443610.VE25_12165"/>
<dbReference type="NCBIfam" id="NF003959">
    <property type="entry name" value="PRK05454.2-2"/>
    <property type="match status" value="1"/>
</dbReference>
<dbReference type="PATRIC" id="fig|443610.3.peg.643"/>
<feature type="transmembrane region" description="Helical" evidence="12">
    <location>
        <begin position="433"/>
        <end position="455"/>
    </location>
</feature>
<evidence type="ECO:0000259" key="13">
    <source>
        <dbReference type="Pfam" id="PF13632"/>
    </source>
</evidence>
<reference evidence="14 15" key="1">
    <citation type="submission" date="2015-03" db="EMBL/GenBank/DDBJ databases">
        <authorList>
            <person name="Hassan Y.I."/>
            <person name="Lepp D."/>
            <person name="Li X.-Z."/>
            <person name="Zhou T."/>
        </authorList>
    </citation>
    <scope>NUCLEOTIDE SEQUENCE [LARGE SCALE GENOMIC DNA]</scope>
    <source>
        <strain evidence="14 15">BD-c194</strain>
    </source>
</reference>
<feature type="domain" description="Glycosyltransferase 2-like" evidence="13">
    <location>
        <begin position="182"/>
        <end position="404"/>
    </location>
</feature>
<evidence type="ECO:0000256" key="1">
    <source>
        <dbReference type="ARBA" id="ARBA00004429"/>
    </source>
</evidence>
<evidence type="ECO:0000313" key="14">
    <source>
        <dbReference type="EMBL" id="KKB11542.1"/>
    </source>
</evidence>
<keyword evidence="8" id="KW-0808">Transferase</keyword>
<feature type="transmembrane region" description="Helical" evidence="12">
    <location>
        <begin position="395"/>
        <end position="421"/>
    </location>
</feature>
<gene>
    <name evidence="14" type="ORF">VE25_12165</name>
</gene>
<name>A0A0F5FTQ2_9HYPH</name>
<dbReference type="AlphaFoldDB" id="A0A0F5FTQ2"/>
<keyword evidence="9 12" id="KW-0812">Transmembrane</keyword>
<accession>A0A0F5FTQ2</accession>
<feature type="transmembrane region" description="Helical" evidence="12">
    <location>
        <begin position="514"/>
        <end position="534"/>
    </location>
</feature>
<evidence type="ECO:0000256" key="12">
    <source>
        <dbReference type="SAM" id="Phobius"/>
    </source>
</evidence>
<dbReference type="GO" id="GO:0016758">
    <property type="term" value="F:hexosyltransferase activity"/>
    <property type="evidence" value="ECO:0007669"/>
    <property type="project" value="TreeGrafter"/>
</dbReference>
<evidence type="ECO:0000256" key="10">
    <source>
        <dbReference type="ARBA" id="ARBA00022989"/>
    </source>
</evidence>
<evidence type="ECO:0000256" key="6">
    <source>
        <dbReference type="ARBA" id="ARBA00022519"/>
    </source>
</evidence>
<comment type="pathway">
    <text evidence="2">Glycan metabolism; osmoregulated periplasmic glucan (OPG) biosynthesis.</text>
</comment>
<comment type="subcellular location">
    <subcellularLocation>
        <location evidence="1">Cell inner membrane</location>
        <topology evidence="1">Multi-pass membrane protein</topology>
    </subcellularLocation>
</comment>
<dbReference type="EMBL" id="JZEX01000113">
    <property type="protein sequence ID" value="KKB11542.1"/>
    <property type="molecule type" value="Genomic_DNA"/>
</dbReference>